<protein>
    <submittedName>
        <fullName evidence="1">408_t:CDS:1</fullName>
    </submittedName>
</protein>
<evidence type="ECO:0000313" key="2">
    <source>
        <dbReference type="Proteomes" id="UP000789366"/>
    </source>
</evidence>
<sequence length="73" mass="8613">RADMPPQPKKLDDIDIPDSLCLTLSKEEFLVRDFIIEEERILLFITKANIQHLSKALYWMMDGTFKTVLTIFR</sequence>
<accession>A0ACA9LI30</accession>
<reference evidence="1" key="1">
    <citation type="submission" date="2021-06" db="EMBL/GenBank/DDBJ databases">
        <authorList>
            <person name="Kallberg Y."/>
            <person name="Tangrot J."/>
            <person name="Rosling A."/>
        </authorList>
    </citation>
    <scope>NUCLEOTIDE SEQUENCE</scope>
    <source>
        <strain evidence="1">28 12/20/2015</strain>
    </source>
</reference>
<comment type="caution">
    <text evidence="1">The sequence shown here is derived from an EMBL/GenBank/DDBJ whole genome shotgun (WGS) entry which is preliminary data.</text>
</comment>
<dbReference type="Proteomes" id="UP000789366">
    <property type="component" value="Unassembled WGS sequence"/>
</dbReference>
<proteinExistence type="predicted"/>
<organism evidence="1 2">
    <name type="scientific">Cetraspora pellucida</name>
    <dbReference type="NCBI Taxonomy" id="1433469"/>
    <lineage>
        <taxon>Eukaryota</taxon>
        <taxon>Fungi</taxon>
        <taxon>Fungi incertae sedis</taxon>
        <taxon>Mucoromycota</taxon>
        <taxon>Glomeromycotina</taxon>
        <taxon>Glomeromycetes</taxon>
        <taxon>Diversisporales</taxon>
        <taxon>Gigasporaceae</taxon>
        <taxon>Cetraspora</taxon>
    </lineage>
</organism>
<name>A0ACA9LI30_9GLOM</name>
<keyword evidence="2" id="KW-1185">Reference proteome</keyword>
<gene>
    <name evidence="1" type="ORF">SPELUC_LOCUS4337</name>
</gene>
<feature type="non-terminal residue" evidence="1">
    <location>
        <position position="1"/>
    </location>
</feature>
<evidence type="ECO:0000313" key="1">
    <source>
        <dbReference type="EMBL" id="CAG8530364.1"/>
    </source>
</evidence>
<dbReference type="EMBL" id="CAJVPW010003834">
    <property type="protein sequence ID" value="CAG8530364.1"/>
    <property type="molecule type" value="Genomic_DNA"/>
</dbReference>